<protein>
    <recommendedName>
        <fullName evidence="2 9">Prephenate dehydratase</fullName>
        <shortName evidence="9">PDT</shortName>
        <ecNumber evidence="2 9">4.2.1.51</ecNumber>
    </recommendedName>
</protein>
<dbReference type="AlphaFoldDB" id="M1E912"/>
<dbReference type="Pfam" id="PF00800">
    <property type="entry name" value="PDT"/>
    <property type="match status" value="1"/>
</dbReference>
<dbReference type="FunFam" id="3.30.70.260:FF:000012">
    <property type="entry name" value="Prephenate dehydratase"/>
    <property type="match status" value="1"/>
</dbReference>
<dbReference type="InterPro" id="IPR001086">
    <property type="entry name" value="Preph_deHydtase"/>
</dbReference>
<keyword evidence="5 9" id="KW-0584">Phenylalanine biosynthesis</keyword>
<dbReference type="KEGG" id="tnr:Thena_1645"/>
<dbReference type="CDD" id="cd13532">
    <property type="entry name" value="PBP2_PDT_like"/>
    <property type="match status" value="1"/>
</dbReference>
<feature type="site" description="Essential for prephenate dehydratase activity" evidence="8">
    <location>
        <position position="172"/>
    </location>
</feature>
<dbReference type="PROSITE" id="PS00858">
    <property type="entry name" value="PREPHENATE_DEHYDR_2"/>
    <property type="match status" value="1"/>
</dbReference>
<sequence length="282" mass="31503">MKVGYLGPKGSYSGEALFKLNSLVDFEAIEISDFSTIFDMLQNRSLDYAIVPVENSIEGPVGIVLELMLKHDFVIQEETVLQIQNSLMALPNVRLSSIEKVLSHPQPLSQCKNMIAKLLPYAKVISCSSTAEAARLASLDPKSAAIGSPKNAELYKLEIILNSISDEEYNFTRFFLLGRTNRSRTGCDKTSIACSTYRDRPGALFSILSEFAFRKINLTKIESRPSKRVLGDYIFFIDMIGHREDLHVKEALSALVDKTSFIKIFGSYPAFQEKNNQGVRNA</sequence>
<dbReference type="GO" id="GO:0009094">
    <property type="term" value="P:L-phenylalanine biosynthetic process"/>
    <property type="evidence" value="ECO:0007669"/>
    <property type="project" value="UniProtKB-UniPathway"/>
</dbReference>
<gene>
    <name evidence="9" type="primary">pheA</name>
    <name evidence="12" type="ORF">Thena_1645</name>
</gene>
<evidence type="ECO:0000259" key="11">
    <source>
        <dbReference type="PROSITE" id="PS51671"/>
    </source>
</evidence>
<name>M1E912_9BACT</name>
<dbReference type="InterPro" id="IPR008242">
    <property type="entry name" value="Chor_mutase/pphenate_deHydtase"/>
</dbReference>
<dbReference type="HOGENOM" id="CLU_035008_0_2_9"/>
<keyword evidence="13" id="KW-1185">Reference proteome</keyword>
<dbReference type="SUPFAM" id="SSF53850">
    <property type="entry name" value="Periplasmic binding protein-like II"/>
    <property type="match status" value="1"/>
</dbReference>
<evidence type="ECO:0000313" key="12">
    <source>
        <dbReference type="EMBL" id="AEE15255.1"/>
    </source>
</evidence>
<comment type="pathway">
    <text evidence="1 9">Amino-acid biosynthesis; L-phenylalanine biosynthesis; phenylpyruvate from prephenate: step 1/1.</text>
</comment>
<evidence type="ECO:0000256" key="2">
    <source>
        <dbReference type="ARBA" id="ARBA00013147"/>
    </source>
</evidence>
<dbReference type="UniPathway" id="UPA00121">
    <property type="reaction ID" value="UER00345"/>
</dbReference>
<evidence type="ECO:0000256" key="7">
    <source>
        <dbReference type="ARBA" id="ARBA00047848"/>
    </source>
</evidence>
<dbReference type="InterPro" id="IPR045865">
    <property type="entry name" value="ACT-like_dom_sf"/>
</dbReference>
<dbReference type="RefSeq" id="WP_013756975.1">
    <property type="nucleotide sequence ID" value="NC_015499.1"/>
</dbReference>
<dbReference type="PANTHER" id="PTHR21022:SF19">
    <property type="entry name" value="PREPHENATE DEHYDRATASE-RELATED"/>
    <property type="match status" value="1"/>
</dbReference>
<comment type="catalytic activity">
    <reaction evidence="7 9">
        <text>prephenate + H(+) = 3-phenylpyruvate + CO2 + H2O</text>
        <dbReference type="Rhea" id="RHEA:21648"/>
        <dbReference type="ChEBI" id="CHEBI:15377"/>
        <dbReference type="ChEBI" id="CHEBI:15378"/>
        <dbReference type="ChEBI" id="CHEBI:16526"/>
        <dbReference type="ChEBI" id="CHEBI:18005"/>
        <dbReference type="ChEBI" id="CHEBI:29934"/>
        <dbReference type="EC" id="4.2.1.51"/>
    </reaction>
</comment>
<dbReference type="OrthoDB" id="9802281at2"/>
<feature type="domain" description="ACT" evidence="11">
    <location>
        <begin position="192"/>
        <end position="269"/>
    </location>
</feature>
<dbReference type="eggNOG" id="COG0077">
    <property type="taxonomic scope" value="Bacteria"/>
</dbReference>
<evidence type="ECO:0000256" key="3">
    <source>
        <dbReference type="ARBA" id="ARBA00022605"/>
    </source>
</evidence>
<evidence type="ECO:0000256" key="1">
    <source>
        <dbReference type="ARBA" id="ARBA00004741"/>
    </source>
</evidence>
<dbReference type="STRING" id="747365.Thena_1645"/>
<evidence type="ECO:0000259" key="10">
    <source>
        <dbReference type="PROSITE" id="PS51171"/>
    </source>
</evidence>
<dbReference type="PROSITE" id="PS51171">
    <property type="entry name" value="PREPHENATE_DEHYDR_3"/>
    <property type="match status" value="1"/>
</dbReference>
<evidence type="ECO:0000256" key="4">
    <source>
        <dbReference type="ARBA" id="ARBA00023141"/>
    </source>
</evidence>
<evidence type="ECO:0000256" key="9">
    <source>
        <dbReference type="RuleBase" id="RU361254"/>
    </source>
</evidence>
<dbReference type="CDD" id="cd04905">
    <property type="entry name" value="ACT_CM-PDT"/>
    <property type="match status" value="1"/>
</dbReference>
<keyword evidence="4 9" id="KW-0057">Aromatic amino acid biosynthesis</keyword>
<dbReference type="PIRSF" id="PIRSF001500">
    <property type="entry name" value="Chor_mut_pdt_Ppr"/>
    <property type="match status" value="1"/>
</dbReference>
<dbReference type="Gene3D" id="3.40.190.10">
    <property type="entry name" value="Periplasmic binding protein-like II"/>
    <property type="match status" value="2"/>
</dbReference>
<feature type="domain" description="Prephenate dehydratase" evidence="10">
    <location>
        <begin position="2"/>
        <end position="179"/>
    </location>
</feature>
<dbReference type="Gene3D" id="3.30.70.260">
    <property type="match status" value="1"/>
</dbReference>
<dbReference type="InterPro" id="IPR002912">
    <property type="entry name" value="ACT_dom"/>
</dbReference>
<dbReference type="InterPro" id="IPR018528">
    <property type="entry name" value="Preph_deHydtase_CS"/>
</dbReference>
<dbReference type="EC" id="4.2.1.51" evidence="2 9"/>
<dbReference type="SUPFAM" id="SSF55021">
    <property type="entry name" value="ACT-like"/>
    <property type="match status" value="1"/>
</dbReference>
<accession>M1E912</accession>
<organism evidence="12 13">
    <name type="scientific">Thermodesulfobium narugense DSM 14796</name>
    <dbReference type="NCBI Taxonomy" id="747365"/>
    <lineage>
        <taxon>Bacteria</taxon>
        <taxon>Pseudomonadati</taxon>
        <taxon>Thermodesulfobiota</taxon>
        <taxon>Thermodesulfobiia</taxon>
        <taxon>Thermodesulfobiales</taxon>
        <taxon>Thermodesulfobiaceae</taxon>
        <taxon>Thermodesulfobium</taxon>
    </lineage>
</organism>
<dbReference type="Proteomes" id="UP000011765">
    <property type="component" value="Chromosome"/>
</dbReference>
<dbReference type="PROSITE" id="PS51671">
    <property type="entry name" value="ACT"/>
    <property type="match status" value="1"/>
</dbReference>
<dbReference type="PANTHER" id="PTHR21022">
    <property type="entry name" value="PREPHENATE DEHYDRATASE P PROTEIN"/>
    <property type="match status" value="1"/>
</dbReference>
<evidence type="ECO:0000256" key="5">
    <source>
        <dbReference type="ARBA" id="ARBA00023222"/>
    </source>
</evidence>
<dbReference type="NCBIfam" id="NF008865">
    <property type="entry name" value="PRK11898.1"/>
    <property type="match status" value="1"/>
</dbReference>
<dbReference type="GO" id="GO:0005737">
    <property type="term" value="C:cytoplasm"/>
    <property type="evidence" value="ECO:0007669"/>
    <property type="project" value="TreeGrafter"/>
</dbReference>
<evidence type="ECO:0000256" key="8">
    <source>
        <dbReference type="PIRSR" id="PIRSR001500-2"/>
    </source>
</evidence>
<dbReference type="EMBL" id="CP002690">
    <property type="protein sequence ID" value="AEE15255.1"/>
    <property type="molecule type" value="Genomic_DNA"/>
</dbReference>
<reference evidence="12 13" key="1">
    <citation type="submission" date="2011-04" db="EMBL/GenBank/DDBJ databases">
        <title>The complete genome of Thermodesulfobium narugense DSM 14796.</title>
        <authorList>
            <consortium name="US DOE Joint Genome Institute (JGI-PGF)"/>
            <person name="Lucas S."/>
            <person name="Han J."/>
            <person name="Lapidus A."/>
            <person name="Bruce D."/>
            <person name="Goodwin L."/>
            <person name="Pitluck S."/>
            <person name="Peters L."/>
            <person name="Kyrpides N."/>
            <person name="Mavromatis K."/>
            <person name="Pagani I."/>
            <person name="Ivanova N."/>
            <person name="Ovchinnikova G."/>
            <person name="Zhang X."/>
            <person name="Saunders L."/>
            <person name="Detter J.C."/>
            <person name="Tapia R."/>
            <person name="Han C."/>
            <person name="Land M."/>
            <person name="Hauser L."/>
            <person name="Markowitz V."/>
            <person name="Cheng J.-F."/>
            <person name="Hugenholtz P."/>
            <person name="Woyke T."/>
            <person name="Wu D."/>
            <person name="Spring S."/>
            <person name="Schroeder M."/>
            <person name="Brambilla E."/>
            <person name="Klenk H.-P."/>
            <person name="Eisen J.A."/>
        </authorList>
    </citation>
    <scope>NUCLEOTIDE SEQUENCE [LARGE SCALE GENOMIC DNA]</scope>
    <source>
        <strain evidence="12 13">DSM 14796</strain>
    </source>
</reference>
<dbReference type="GO" id="GO:0004664">
    <property type="term" value="F:prephenate dehydratase activity"/>
    <property type="evidence" value="ECO:0007669"/>
    <property type="project" value="UniProtKB-UniRule"/>
</dbReference>
<dbReference type="Pfam" id="PF01842">
    <property type="entry name" value="ACT"/>
    <property type="match status" value="1"/>
</dbReference>
<keyword evidence="6 9" id="KW-0456">Lyase</keyword>
<evidence type="ECO:0000256" key="6">
    <source>
        <dbReference type="ARBA" id="ARBA00023239"/>
    </source>
</evidence>
<proteinExistence type="predicted"/>
<evidence type="ECO:0000313" key="13">
    <source>
        <dbReference type="Proteomes" id="UP000011765"/>
    </source>
</evidence>
<keyword evidence="3 9" id="KW-0028">Amino-acid biosynthesis</keyword>